<comment type="subcellular location">
    <subcellularLocation>
        <location evidence="1">Membrane</location>
    </subcellularLocation>
</comment>
<feature type="transmembrane region" description="Helical" evidence="7">
    <location>
        <begin position="504"/>
        <end position="525"/>
    </location>
</feature>
<keyword evidence="4 7" id="KW-1133">Transmembrane helix</keyword>
<accession>A0A443NH95</accession>
<keyword evidence="5 7" id="KW-0472">Membrane</keyword>
<evidence type="ECO:0000313" key="9">
    <source>
        <dbReference type="Proteomes" id="UP000283530"/>
    </source>
</evidence>
<gene>
    <name evidence="8" type="ORF">CKAN_00638700</name>
</gene>
<protein>
    <submittedName>
        <fullName evidence="8">Protein odr-4 isoform X1</fullName>
    </submittedName>
</protein>
<proteinExistence type="inferred from homology"/>
<evidence type="ECO:0000256" key="2">
    <source>
        <dbReference type="ARBA" id="ARBA00010131"/>
    </source>
</evidence>
<dbReference type="AlphaFoldDB" id="A0A443NH95"/>
<evidence type="ECO:0000256" key="1">
    <source>
        <dbReference type="ARBA" id="ARBA00004370"/>
    </source>
</evidence>
<keyword evidence="9" id="KW-1185">Reference proteome</keyword>
<dbReference type="STRING" id="337451.A0A443NH95"/>
<dbReference type="Pfam" id="PF14778">
    <property type="entry name" value="ODR4-like"/>
    <property type="match status" value="1"/>
</dbReference>
<dbReference type="PANTHER" id="PTHR33966:SF1">
    <property type="entry name" value="PROTEIN ODR-4 HOMOLOG"/>
    <property type="match status" value="1"/>
</dbReference>
<feature type="region of interest" description="Disordered" evidence="6">
    <location>
        <begin position="94"/>
        <end position="116"/>
    </location>
</feature>
<comment type="caution">
    <text evidence="8">The sequence shown here is derived from an EMBL/GenBank/DDBJ whole genome shotgun (WGS) entry which is preliminary data.</text>
</comment>
<evidence type="ECO:0000256" key="5">
    <source>
        <dbReference type="ARBA" id="ARBA00023136"/>
    </source>
</evidence>
<organism evidence="8 9">
    <name type="scientific">Cinnamomum micranthum f. kanehirae</name>
    <dbReference type="NCBI Taxonomy" id="337451"/>
    <lineage>
        <taxon>Eukaryota</taxon>
        <taxon>Viridiplantae</taxon>
        <taxon>Streptophyta</taxon>
        <taxon>Embryophyta</taxon>
        <taxon>Tracheophyta</taxon>
        <taxon>Spermatophyta</taxon>
        <taxon>Magnoliopsida</taxon>
        <taxon>Magnoliidae</taxon>
        <taxon>Laurales</taxon>
        <taxon>Lauraceae</taxon>
        <taxon>Cinnamomum</taxon>
    </lineage>
</organism>
<evidence type="ECO:0000256" key="4">
    <source>
        <dbReference type="ARBA" id="ARBA00022989"/>
    </source>
</evidence>
<evidence type="ECO:0000256" key="7">
    <source>
        <dbReference type="SAM" id="Phobius"/>
    </source>
</evidence>
<reference evidence="8 9" key="1">
    <citation type="journal article" date="2019" name="Nat. Plants">
        <title>Stout camphor tree genome fills gaps in understanding of flowering plant genome evolution.</title>
        <authorList>
            <person name="Chaw S.M."/>
            <person name="Liu Y.C."/>
            <person name="Wu Y.W."/>
            <person name="Wang H.Y."/>
            <person name="Lin C.I."/>
            <person name="Wu C.S."/>
            <person name="Ke H.M."/>
            <person name="Chang L.Y."/>
            <person name="Hsu C.Y."/>
            <person name="Yang H.T."/>
            <person name="Sudianto E."/>
            <person name="Hsu M.H."/>
            <person name="Wu K.P."/>
            <person name="Wang L.N."/>
            <person name="Leebens-Mack J.H."/>
            <person name="Tsai I.J."/>
        </authorList>
    </citation>
    <scope>NUCLEOTIDE SEQUENCE [LARGE SCALE GENOMIC DNA]</scope>
    <source>
        <strain evidence="9">cv. Chaw 1501</strain>
        <tissue evidence="8">Young leaves</tissue>
    </source>
</reference>
<dbReference type="OrthoDB" id="21458at2759"/>
<dbReference type="GO" id="GO:0016020">
    <property type="term" value="C:membrane"/>
    <property type="evidence" value="ECO:0007669"/>
    <property type="project" value="UniProtKB-SubCell"/>
</dbReference>
<dbReference type="Proteomes" id="UP000283530">
    <property type="component" value="Unassembled WGS sequence"/>
</dbReference>
<sequence length="526" mass="57842">MQLQTLKPQALENGEISRWRGNPVEISRGSTLPISRICRGNLSLYLCVCVCKDMLRSSEIGCFFLQVGLVIGKLSSSLDRGFVFDLVPTPPNDAGDPACSVSDSGRDDRKKGSKGKSHAEASVLVVDGDWVAEHARQVSRMLLGGMNVVGLYIWAAESSYKTSSTLLWQTVKGVAEAVPFYESDLDERLLIHISYSPRRWTCRNCAIGSSITSTGLRPCDFKMGKLLANVQTFRCIYNFEMRLPIFQKDASNARTLRDILCAKISCLAKELKGAKALVDGDLVVDNQQCTSDGLHNVELLLPVGKDGPAEACSTEEVIGIVVLSGAICSSAYRCPREPISQAILDIKEDIITSLRSRLDIIYDDVGDVVSSSVDGGEEANKELPTEKPTHQLFLCELRKPCTLIFPRRVLIPWLADCYICDYLQSSETFEDLKCHCQEMMSMEISTDTAILELETEATTSTAEVFWDVIPGNLASQSESCIMKKEMESSGKQCITTSNFRNSNVLIAIAVLLLSIFLALGWSLLVP</sequence>
<evidence type="ECO:0000256" key="6">
    <source>
        <dbReference type="SAM" id="MobiDB-lite"/>
    </source>
</evidence>
<evidence type="ECO:0000313" key="8">
    <source>
        <dbReference type="EMBL" id="RWR77883.1"/>
    </source>
</evidence>
<dbReference type="InterPro" id="IPR029454">
    <property type="entry name" value="ODR-4-like"/>
</dbReference>
<dbReference type="PANTHER" id="PTHR33966">
    <property type="entry name" value="PROTEIN ODR-4 HOMOLOG"/>
    <property type="match status" value="1"/>
</dbReference>
<evidence type="ECO:0000256" key="3">
    <source>
        <dbReference type="ARBA" id="ARBA00022692"/>
    </source>
</evidence>
<dbReference type="GO" id="GO:0012505">
    <property type="term" value="C:endomembrane system"/>
    <property type="evidence" value="ECO:0007669"/>
    <property type="project" value="TreeGrafter"/>
</dbReference>
<dbReference type="GO" id="GO:0008104">
    <property type="term" value="P:intracellular protein localization"/>
    <property type="evidence" value="ECO:0007669"/>
    <property type="project" value="TreeGrafter"/>
</dbReference>
<comment type="similarity">
    <text evidence="2">Belongs to the ODR-4 family.</text>
</comment>
<name>A0A443NH95_9MAGN</name>
<dbReference type="EMBL" id="QPKB01000002">
    <property type="protein sequence ID" value="RWR77883.1"/>
    <property type="molecule type" value="Genomic_DNA"/>
</dbReference>
<keyword evidence="3 7" id="KW-0812">Transmembrane</keyword>